<evidence type="ECO:0000259" key="1">
    <source>
        <dbReference type="PROSITE" id="PS51500"/>
    </source>
</evidence>
<feature type="domain" description="Sin" evidence="1">
    <location>
        <begin position="3"/>
        <end position="41"/>
    </location>
</feature>
<proteinExistence type="predicted"/>
<keyword evidence="3" id="KW-1185">Reference proteome</keyword>
<accession>A0ABT4GHA7</accession>
<comment type="caution">
    <text evidence="2">The sequence shown here is derived from an EMBL/GenBank/DDBJ whole genome shotgun (WGS) entry which is preliminary data.</text>
</comment>
<dbReference type="Proteomes" id="UP001527099">
    <property type="component" value="Unassembled WGS sequence"/>
</dbReference>
<reference evidence="2 3" key="1">
    <citation type="submission" date="2022-05" db="EMBL/GenBank/DDBJ databases">
        <title>Genome Sequencing of Bee-Associated Microbes.</title>
        <authorList>
            <person name="Dunlap C."/>
        </authorList>
    </citation>
    <scope>NUCLEOTIDE SEQUENCE [LARGE SCALE GENOMIC DNA]</scope>
    <source>
        <strain evidence="2 3">NRRL B-14421</strain>
    </source>
</reference>
<name>A0ABT4GHA7_9BACL</name>
<dbReference type="InterPro" id="IPR010981">
    <property type="entry name" value="SinR/SinI_dimer_dom"/>
</dbReference>
<dbReference type="RefSeq" id="WP_268616855.1">
    <property type="nucleotide sequence ID" value="NZ_JAMDMX010000077.1"/>
</dbReference>
<evidence type="ECO:0000313" key="2">
    <source>
        <dbReference type="EMBL" id="MCY9695578.1"/>
    </source>
</evidence>
<organism evidence="2 3">
    <name type="scientific">Paenibacillus alginolyticus</name>
    <dbReference type="NCBI Taxonomy" id="59839"/>
    <lineage>
        <taxon>Bacteria</taxon>
        <taxon>Bacillati</taxon>
        <taxon>Bacillota</taxon>
        <taxon>Bacilli</taxon>
        <taxon>Bacillales</taxon>
        <taxon>Paenibacillaceae</taxon>
        <taxon>Paenibacillus</taxon>
    </lineage>
</organism>
<gene>
    <name evidence="2" type="ORF">M5X19_22120</name>
</gene>
<dbReference type="SUPFAM" id="SSF47406">
    <property type="entry name" value="SinR repressor dimerisation domain-like"/>
    <property type="match status" value="1"/>
</dbReference>
<dbReference type="Pfam" id="PF08671">
    <property type="entry name" value="SinI"/>
    <property type="match status" value="1"/>
</dbReference>
<dbReference type="PROSITE" id="PS51500">
    <property type="entry name" value="SIN"/>
    <property type="match status" value="1"/>
</dbReference>
<dbReference type="EMBL" id="JAMDMX010000077">
    <property type="protein sequence ID" value="MCY9695578.1"/>
    <property type="molecule type" value="Genomic_DNA"/>
</dbReference>
<dbReference type="InterPro" id="IPR036281">
    <property type="entry name" value="SinR/SinI_dimer_dom_sf"/>
</dbReference>
<protein>
    <submittedName>
        <fullName evidence="2">Anti-repressor SinI family protein</fullName>
    </submittedName>
</protein>
<evidence type="ECO:0000313" key="3">
    <source>
        <dbReference type="Proteomes" id="UP001527099"/>
    </source>
</evidence>
<sequence length="66" mass="7695">MNQINQLDTEEFDMEWVNLIMSARKMGLTMEDIRAFLRSPFQPTTISLSTENDRFMSSKGFIKQSS</sequence>